<dbReference type="PANTHER" id="PTHR39470">
    <property type="entry name" value="CHROMOSOME 10, WHOLE GENOME SHOTGUN SEQUENCE"/>
    <property type="match status" value="1"/>
</dbReference>
<reference evidence="2 3" key="1">
    <citation type="journal article" date="2012" name="Eukaryot. Cell">
        <title>Draft genome sequence of CBS 2479, the standard type strain of Trichosporon asahii.</title>
        <authorList>
            <person name="Yang R.Y."/>
            <person name="Li H.T."/>
            <person name="Zhu H."/>
            <person name="Zhou G.P."/>
            <person name="Wang M."/>
            <person name="Wang L."/>
        </authorList>
    </citation>
    <scope>NUCLEOTIDE SEQUENCE [LARGE SCALE GENOMIC DNA]</scope>
    <source>
        <strain evidence="3">ATCC 90039 / CBS 2479 / JCM 2466 / KCTC 7840 / NCYC 2677 / UAMH 7654</strain>
    </source>
</reference>
<sequence>MSNLHLALGISPRLISPSSLSSVITHIGAMLNDVVAFFAALRPYAPILVILFGPRLLSLVRSFRTSSPADPLSPTLLLLLALQTIYAAYSILRPPYDVFVSHSLPTLSPSRNLAEQVLRAAGYTSLPEPGQGDPIADLLARLTTKSGRETYVRWGHAVAVNCGWCRAPLDWAVASLPGILGPYALQAALIGAMGWQWLAGRLAGRRAARYRLLTGGAVVAACAGELAARWWTDLRVQNGQIFHLSSALHAARNVVLLLITAFYVLAPVRTAPAVLTQEQLKSTLEGTAHTNRLQYAVRGAVVRDPHLLKTATQGEVAFARAEDKAFADSADELRQSGYSRAANKAGARAWLDSVWVKSPSSPTPRSRGASPASAGPANEAKAE</sequence>
<dbReference type="GeneID" id="25985674"/>
<comment type="caution">
    <text evidence="2">The sequence shown here is derived from an EMBL/GenBank/DDBJ whole genome shotgun (WGS) entry which is preliminary data.</text>
</comment>
<dbReference type="HOGENOM" id="CLU_065849_0_0_1"/>
<proteinExistence type="predicted"/>
<evidence type="ECO:0000313" key="2">
    <source>
        <dbReference type="EMBL" id="EJT48825.1"/>
    </source>
</evidence>
<dbReference type="OrthoDB" id="4218123at2759"/>
<evidence type="ECO:0000256" key="1">
    <source>
        <dbReference type="SAM" id="MobiDB-lite"/>
    </source>
</evidence>
<dbReference type="RefSeq" id="XP_014180580.1">
    <property type="nucleotide sequence ID" value="XM_014325105.1"/>
</dbReference>
<dbReference type="Proteomes" id="UP000002748">
    <property type="component" value="Unassembled WGS sequence"/>
</dbReference>
<name>J4UCS0_TRIAS</name>
<feature type="region of interest" description="Disordered" evidence="1">
    <location>
        <begin position="356"/>
        <end position="383"/>
    </location>
</feature>
<evidence type="ECO:0000313" key="3">
    <source>
        <dbReference type="Proteomes" id="UP000002748"/>
    </source>
</evidence>
<protein>
    <submittedName>
        <fullName evidence="2">Uncharacterized protein</fullName>
    </submittedName>
</protein>
<dbReference type="AlphaFoldDB" id="J4UCS0"/>
<gene>
    <name evidence="2" type="ORF">A1Q1_02160</name>
</gene>
<accession>J4UCS0</accession>
<dbReference type="VEuPathDB" id="FungiDB:A1Q1_02160"/>
<organism evidence="2 3">
    <name type="scientific">Trichosporon asahii var. asahii (strain ATCC 90039 / CBS 2479 / JCM 2466 / KCTC 7840 / NBRC 103889/ NCYC 2677 / UAMH 7654)</name>
    <name type="common">Yeast</name>
    <dbReference type="NCBI Taxonomy" id="1186058"/>
    <lineage>
        <taxon>Eukaryota</taxon>
        <taxon>Fungi</taxon>
        <taxon>Dikarya</taxon>
        <taxon>Basidiomycota</taxon>
        <taxon>Agaricomycotina</taxon>
        <taxon>Tremellomycetes</taxon>
        <taxon>Trichosporonales</taxon>
        <taxon>Trichosporonaceae</taxon>
        <taxon>Trichosporon</taxon>
    </lineage>
</organism>
<feature type="compositionally biased region" description="Low complexity" evidence="1">
    <location>
        <begin position="358"/>
        <end position="377"/>
    </location>
</feature>
<dbReference type="PANTHER" id="PTHR39470:SF1">
    <property type="entry name" value="CHORISMATE SYNTHASE PROTEIN"/>
    <property type="match status" value="1"/>
</dbReference>
<dbReference type="KEGG" id="tasa:A1Q1_02160"/>
<dbReference type="EMBL" id="ALBS01000190">
    <property type="protein sequence ID" value="EJT48825.1"/>
    <property type="molecule type" value="Genomic_DNA"/>
</dbReference>